<sequence length="68" mass="7895">MPKLITILWYNISSIPLNEMRFIISAIKGYIGGYNISCKKSMKNKHEGHKYGTKKKHSEDRAKSIFSY</sequence>
<dbReference type="EMBL" id="JADGMS010000007">
    <property type="protein sequence ID" value="KAF9678751.1"/>
    <property type="molecule type" value="Genomic_DNA"/>
</dbReference>
<proteinExistence type="predicted"/>
<keyword evidence="3" id="KW-1185">Reference proteome</keyword>
<gene>
    <name evidence="2" type="ORF">SADUNF_Sadunf07G0068200</name>
</gene>
<feature type="region of interest" description="Disordered" evidence="1">
    <location>
        <begin position="45"/>
        <end position="68"/>
    </location>
</feature>
<feature type="compositionally biased region" description="Basic residues" evidence="1">
    <location>
        <begin position="45"/>
        <end position="56"/>
    </location>
</feature>
<name>A0A835K3K7_9ROSI</name>
<protein>
    <submittedName>
        <fullName evidence="2">Uncharacterized protein</fullName>
    </submittedName>
</protein>
<dbReference type="Proteomes" id="UP000657918">
    <property type="component" value="Unassembled WGS sequence"/>
</dbReference>
<feature type="compositionally biased region" description="Basic and acidic residues" evidence="1">
    <location>
        <begin position="57"/>
        <end position="68"/>
    </location>
</feature>
<evidence type="ECO:0000256" key="1">
    <source>
        <dbReference type="SAM" id="MobiDB-lite"/>
    </source>
</evidence>
<evidence type="ECO:0000313" key="2">
    <source>
        <dbReference type="EMBL" id="KAF9678751.1"/>
    </source>
</evidence>
<dbReference type="AlphaFoldDB" id="A0A835K3K7"/>
<comment type="caution">
    <text evidence="2">The sequence shown here is derived from an EMBL/GenBank/DDBJ whole genome shotgun (WGS) entry which is preliminary data.</text>
</comment>
<organism evidence="2 3">
    <name type="scientific">Salix dunnii</name>
    <dbReference type="NCBI Taxonomy" id="1413687"/>
    <lineage>
        <taxon>Eukaryota</taxon>
        <taxon>Viridiplantae</taxon>
        <taxon>Streptophyta</taxon>
        <taxon>Embryophyta</taxon>
        <taxon>Tracheophyta</taxon>
        <taxon>Spermatophyta</taxon>
        <taxon>Magnoliopsida</taxon>
        <taxon>eudicotyledons</taxon>
        <taxon>Gunneridae</taxon>
        <taxon>Pentapetalae</taxon>
        <taxon>rosids</taxon>
        <taxon>fabids</taxon>
        <taxon>Malpighiales</taxon>
        <taxon>Salicaceae</taxon>
        <taxon>Saliceae</taxon>
        <taxon>Salix</taxon>
    </lineage>
</organism>
<evidence type="ECO:0000313" key="3">
    <source>
        <dbReference type="Proteomes" id="UP000657918"/>
    </source>
</evidence>
<accession>A0A835K3K7</accession>
<reference evidence="2 3" key="1">
    <citation type="submission" date="2020-10" db="EMBL/GenBank/DDBJ databases">
        <title>Plant Genome Project.</title>
        <authorList>
            <person name="Zhang R.-G."/>
        </authorList>
    </citation>
    <scope>NUCLEOTIDE SEQUENCE [LARGE SCALE GENOMIC DNA]</scope>
    <source>
        <strain evidence="2">FAFU-HL-1</strain>
        <tissue evidence="2">Leaf</tissue>
    </source>
</reference>